<dbReference type="SUPFAM" id="SSF48371">
    <property type="entry name" value="ARM repeat"/>
    <property type="match status" value="1"/>
</dbReference>
<accession>A0AAE0FZL1</accession>
<feature type="domain" description="Importin N-terminal" evidence="4">
    <location>
        <begin position="63"/>
        <end position="132"/>
    </location>
</feature>
<organism evidence="5 6">
    <name type="scientific">Cymbomonas tetramitiformis</name>
    <dbReference type="NCBI Taxonomy" id="36881"/>
    <lineage>
        <taxon>Eukaryota</taxon>
        <taxon>Viridiplantae</taxon>
        <taxon>Chlorophyta</taxon>
        <taxon>Pyramimonadophyceae</taxon>
        <taxon>Pyramimonadales</taxon>
        <taxon>Pyramimonadaceae</taxon>
        <taxon>Cymbomonas</taxon>
    </lineage>
</organism>
<proteinExistence type="predicted"/>
<evidence type="ECO:0000256" key="1">
    <source>
        <dbReference type="ARBA" id="ARBA00004123"/>
    </source>
</evidence>
<dbReference type="InterPro" id="IPR011989">
    <property type="entry name" value="ARM-like"/>
</dbReference>
<dbReference type="Proteomes" id="UP001190700">
    <property type="component" value="Unassembled WGS sequence"/>
</dbReference>
<sequence length="484" mass="51723">MEVEGASPAQKTSPSSILDGVEQQGVAVAKVAGGVRNPQMEFTAAHIETLLLDTRDPSRIKEAEMALNAYEASPGFAGHLLSLCHTGSNEQTMLPAATYFQNLVRKHWSNSTTLPNTEQAAVRAALLQTLFVAPPTVVKQLAEAFRVIAAQDFATNKCWPDLITDIGTGLQNSNMMPGKQDSPISTENALIAVHTLLKPYKYFRNPQLAKEVAPAELEAITQSLLNPLFDIFHLLVGQAVASEAEGAAPHDHILNTLCKCFHHTVQAYMPAALEPRLKGWMESMLRLLEGAAACPVAVAAQLPRGKVHKRCLQICISMVTRHRRKVDGQMQQMCAAAGKLVHATAAVTAASTAERDEAVAGMQGRQMSLSFDLLARMLETGPGCVKTATWRLGASAQRENCHVAPWGLRAGLTSCVELRRNPMSSQSDGAPVVFDARPALPVAVGMTVTAGHRLGLGREGKCCTSLVGFGVHAVSGVLHPQGSA</sequence>
<evidence type="ECO:0000259" key="4">
    <source>
        <dbReference type="PROSITE" id="PS50166"/>
    </source>
</evidence>
<dbReference type="Gene3D" id="1.25.10.10">
    <property type="entry name" value="Leucine-rich Repeat Variant"/>
    <property type="match status" value="1"/>
</dbReference>
<dbReference type="GO" id="GO:0005829">
    <property type="term" value="C:cytosol"/>
    <property type="evidence" value="ECO:0007669"/>
    <property type="project" value="TreeGrafter"/>
</dbReference>
<evidence type="ECO:0000313" key="6">
    <source>
        <dbReference type="Proteomes" id="UP001190700"/>
    </source>
</evidence>
<dbReference type="PROSITE" id="PS50166">
    <property type="entry name" value="IMPORTIN_B_NT"/>
    <property type="match status" value="1"/>
</dbReference>
<dbReference type="PANTHER" id="PTHR10997:SF29">
    <property type="entry name" value="ARM REPEAT SUPERFAMILY PROTEIN"/>
    <property type="match status" value="1"/>
</dbReference>
<comment type="caution">
    <text evidence="5">The sequence shown here is derived from an EMBL/GenBank/DDBJ whole genome shotgun (WGS) entry which is preliminary data.</text>
</comment>
<dbReference type="AlphaFoldDB" id="A0AAE0FZL1"/>
<dbReference type="InterPro" id="IPR001494">
    <property type="entry name" value="Importin-beta_N"/>
</dbReference>
<dbReference type="EMBL" id="LGRX02011610">
    <property type="protein sequence ID" value="KAK3268738.1"/>
    <property type="molecule type" value="Genomic_DNA"/>
</dbReference>
<dbReference type="InterPro" id="IPR016024">
    <property type="entry name" value="ARM-type_fold"/>
</dbReference>
<dbReference type="GO" id="GO:0005049">
    <property type="term" value="F:nuclear export signal receptor activity"/>
    <property type="evidence" value="ECO:0007669"/>
    <property type="project" value="TreeGrafter"/>
</dbReference>
<evidence type="ECO:0000313" key="5">
    <source>
        <dbReference type="EMBL" id="KAK3268738.1"/>
    </source>
</evidence>
<protein>
    <recommendedName>
        <fullName evidence="4">Importin N-terminal domain-containing protein</fullName>
    </recommendedName>
</protein>
<keyword evidence="6" id="KW-1185">Reference proteome</keyword>
<evidence type="ECO:0000256" key="3">
    <source>
        <dbReference type="ARBA" id="ARBA00023242"/>
    </source>
</evidence>
<dbReference type="GO" id="GO:0031267">
    <property type="term" value="F:small GTPase binding"/>
    <property type="evidence" value="ECO:0007669"/>
    <property type="project" value="InterPro"/>
</dbReference>
<name>A0AAE0FZL1_9CHLO</name>
<reference evidence="5 6" key="1">
    <citation type="journal article" date="2015" name="Genome Biol. Evol.">
        <title>Comparative Genomics of a Bacterivorous Green Alga Reveals Evolutionary Causalities and Consequences of Phago-Mixotrophic Mode of Nutrition.</title>
        <authorList>
            <person name="Burns J.A."/>
            <person name="Paasch A."/>
            <person name="Narechania A."/>
            <person name="Kim E."/>
        </authorList>
    </citation>
    <scope>NUCLEOTIDE SEQUENCE [LARGE SCALE GENOMIC DNA]</scope>
    <source>
        <strain evidence="5 6">PLY_AMNH</strain>
    </source>
</reference>
<keyword evidence="3" id="KW-0539">Nucleus</keyword>
<dbReference type="Pfam" id="PF03810">
    <property type="entry name" value="IBN_N"/>
    <property type="match status" value="1"/>
</dbReference>
<evidence type="ECO:0000256" key="2">
    <source>
        <dbReference type="ARBA" id="ARBA00022448"/>
    </source>
</evidence>
<dbReference type="GO" id="GO:0006611">
    <property type="term" value="P:protein export from nucleus"/>
    <property type="evidence" value="ECO:0007669"/>
    <property type="project" value="TreeGrafter"/>
</dbReference>
<comment type="subcellular location">
    <subcellularLocation>
        <location evidence="1">Nucleus</location>
    </subcellularLocation>
</comment>
<dbReference type="SMART" id="SM00913">
    <property type="entry name" value="IBN_N"/>
    <property type="match status" value="1"/>
</dbReference>
<gene>
    <name evidence="5" type="ORF">CYMTET_22772</name>
</gene>
<dbReference type="GO" id="GO:0006606">
    <property type="term" value="P:protein import into nucleus"/>
    <property type="evidence" value="ECO:0007669"/>
    <property type="project" value="TreeGrafter"/>
</dbReference>
<dbReference type="GO" id="GO:0005635">
    <property type="term" value="C:nuclear envelope"/>
    <property type="evidence" value="ECO:0007669"/>
    <property type="project" value="TreeGrafter"/>
</dbReference>
<dbReference type="PANTHER" id="PTHR10997">
    <property type="entry name" value="IMPORTIN-7, 8, 11"/>
    <property type="match status" value="1"/>
</dbReference>
<keyword evidence="2" id="KW-0813">Transport</keyword>